<feature type="domain" description="HTH cro/C1-type" evidence="2">
    <location>
        <begin position="5"/>
        <end position="59"/>
    </location>
</feature>
<dbReference type="PROSITE" id="PS50943">
    <property type="entry name" value="HTH_CROC1"/>
    <property type="match status" value="1"/>
</dbReference>
<dbReference type="Pfam" id="PF12844">
    <property type="entry name" value="HTH_19"/>
    <property type="match status" value="1"/>
</dbReference>
<reference evidence="4" key="2">
    <citation type="submission" date="2019-01" db="EMBL/GenBank/DDBJ databases">
        <title>Genome sequence of Desulfonema ishimotonii strain Tokyo 01.</title>
        <authorList>
            <person name="Fukui M."/>
        </authorList>
    </citation>
    <scope>NUCLEOTIDE SEQUENCE [LARGE SCALE GENOMIC DNA]</scope>
    <source>
        <strain evidence="4">Tokyo 01</strain>
    </source>
</reference>
<evidence type="ECO:0000259" key="2">
    <source>
        <dbReference type="PROSITE" id="PS50943"/>
    </source>
</evidence>
<comment type="caution">
    <text evidence="3">The sequence shown here is derived from an EMBL/GenBank/DDBJ whole genome shotgun (WGS) entry which is preliminary data.</text>
</comment>
<evidence type="ECO:0000256" key="1">
    <source>
        <dbReference type="SAM" id="MobiDB-lite"/>
    </source>
</evidence>
<dbReference type="CDD" id="cd00093">
    <property type="entry name" value="HTH_XRE"/>
    <property type="match status" value="1"/>
</dbReference>
<dbReference type="SUPFAM" id="SSF47413">
    <property type="entry name" value="lambda repressor-like DNA-binding domains"/>
    <property type="match status" value="1"/>
</dbReference>
<accession>A0A401FZX5</accession>
<name>A0A401FZX5_9BACT</name>
<protein>
    <submittedName>
        <fullName evidence="3">XRE family transcriptional regulato</fullName>
    </submittedName>
</protein>
<dbReference type="Proteomes" id="UP000288096">
    <property type="component" value="Unassembled WGS sequence"/>
</dbReference>
<keyword evidence="4" id="KW-1185">Reference proteome</keyword>
<gene>
    <name evidence="3" type="ORF">DENIS_3496</name>
</gene>
<reference evidence="4" key="1">
    <citation type="submission" date="2017-11" db="EMBL/GenBank/DDBJ databases">
        <authorList>
            <person name="Watanabe M."/>
            <person name="Kojima H."/>
        </authorList>
    </citation>
    <scope>NUCLEOTIDE SEQUENCE [LARGE SCALE GENOMIC DNA]</scope>
    <source>
        <strain evidence="4">Tokyo 01</strain>
    </source>
</reference>
<sequence>MQHRIAKALQNIGKSNEELAQILGVNRNTIAAYKNSKGDLKGIVLVGLAKKFGYNPDWLLTGEGEMFADKAPRPRHIGDRPASVHHPKSNDSQTYQPLRPFSDRQAETLARVIRMVEEEMARTGKRASPEKKAELILQIFSSLVQTTAKLPDDEKVSCKEPAEEGKIE</sequence>
<evidence type="ECO:0000313" key="3">
    <source>
        <dbReference type="EMBL" id="GBC62524.1"/>
    </source>
</evidence>
<dbReference type="GO" id="GO:0003677">
    <property type="term" value="F:DNA binding"/>
    <property type="evidence" value="ECO:0007669"/>
    <property type="project" value="InterPro"/>
</dbReference>
<dbReference type="AlphaFoldDB" id="A0A401FZX5"/>
<dbReference type="EMBL" id="BEXT01000001">
    <property type="protein sequence ID" value="GBC62524.1"/>
    <property type="molecule type" value="Genomic_DNA"/>
</dbReference>
<organism evidence="3 4">
    <name type="scientific">Desulfonema ishimotonii</name>
    <dbReference type="NCBI Taxonomy" id="45657"/>
    <lineage>
        <taxon>Bacteria</taxon>
        <taxon>Pseudomonadati</taxon>
        <taxon>Thermodesulfobacteriota</taxon>
        <taxon>Desulfobacteria</taxon>
        <taxon>Desulfobacterales</taxon>
        <taxon>Desulfococcaceae</taxon>
        <taxon>Desulfonema</taxon>
    </lineage>
</organism>
<feature type="compositionally biased region" description="Basic and acidic residues" evidence="1">
    <location>
        <begin position="70"/>
        <end position="79"/>
    </location>
</feature>
<evidence type="ECO:0000313" key="4">
    <source>
        <dbReference type="Proteomes" id="UP000288096"/>
    </source>
</evidence>
<proteinExistence type="predicted"/>
<dbReference type="SMART" id="SM00530">
    <property type="entry name" value="HTH_XRE"/>
    <property type="match status" value="1"/>
</dbReference>
<feature type="region of interest" description="Disordered" evidence="1">
    <location>
        <begin position="70"/>
        <end position="101"/>
    </location>
</feature>
<dbReference type="Gene3D" id="1.10.260.40">
    <property type="entry name" value="lambda repressor-like DNA-binding domains"/>
    <property type="match status" value="1"/>
</dbReference>
<dbReference type="InterPro" id="IPR001387">
    <property type="entry name" value="Cro/C1-type_HTH"/>
</dbReference>
<dbReference type="InterPro" id="IPR010982">
    <property type="entry name" value="Lambda_DNA-bd_dom_sf"/>
</dbReference>